<gene>
    <name evidence="1" type="ORF">DTO10_23390</name>
</gene>
<organism evidence="1 2">
    <name type="scientific">Peribacillus butanolivorans</name>
    <dbReference type="NCBI Taxonomy" id="421767"/>
    <lineage>
        <taxon>Bacteria</taxon>
        <taxon>Bacillati</taxon>
        <taxon>Bacillota</taxon>
        <taxon>Bacilli</taxon>
        <taxon>Bacillales</taxon>
        <taxon>Bacillaceae</taxon>
        <taxon>Peribacillus</taxon>
    </lineage>
</organism>
<evidence type="ECO:0000313" key="2">
    <source>
        <dbReference type="Proteomes" id="UP000260457"/>
    </source>
</evidence>
<dbReference type="EMBL" id="CP030926">
    <property type="protein sequence ID" value="AXN41027.1"/>
    <property type="molecule type" value="Genomic_DNA"/>
</dbReference>
<protein>
    <submittedName>
        <fullName evidence="1">Uncharacterized protein</fullName>
    </submittedName>
</protein>
<keyword evidence="2" id="KW-1185">Reference proteome</keyword>
<dbReference type="RefSeq" id="WP_116821968.1">
    <property type="nucleotide sequence ID" value="NZ_CP030926.1"/>
</dbReference>
<evidence type="ECO:0000313" key="1">
    <source>
        <dbReference type="EMBL" id="AXN41027.1"/>
    </source>
</evidence>
<accession>A0ABN5N9D8</accession>
<name>A0ABN5N9D8_9BACI</name>
<dbReference type="Proteomes" id="UP000260457">
    <property type="component" value="Chromosome"/>
</dbReference>
<sequence>MKILSKLSLILICAYFLIPASEDWMTWKPSLYLFDENGNLVDKLEDIPKHPPINLADFFP</sequence>
<dbReference type="GeneID" id="95401146"/>
<proteinExistence type="predicted"/>
<reference evidence="1 2" key="1">
    <citation type="submission" date="2018-07" db="EMBL/GenBank/DDBJ databases">
        <title>The molecular basis for the intramolecular migration of carboxyl group in the catabolism of para-hydroxybenzoate via gentisate.</title>
        <authorList>
            <person name="Zhao H."/>
            <person name="Xu Y."/>
            <person name="Lin S."/>
            <person name="Spain J.C."/>
            <person name="Zhou N.-Y."/>
        </authorList>
    </citation>
    <scope>NUCLEOTIDE SEQUENCE [LARGE SCALE GENOMIC DNA]</scope>
    <source>
        <strain evidence="1 2">PHB-7a</strain>
    </source>
</reference>